<name>A0A939F062_9BACT</name>
<dbReference type="CDD" id="cd02619">
    <property type="entry name" value="Peptidase_C1"/>
    <property type="match status" value="1"/>
</dbReference>
<evidence type="ECO:0000259" key="7">
    <source>
        <dbReference type="SMART" id="SM00644"/>
    </source>
</evidence>
<dbReference type="GO" id="GO:0008745">
    <property type="term" value="F:N-acetylmuramoyl-L-alanine amidase activity"/>
    <property type="evidence" value="ECO:0007669"/>
    <property type="project" value="UniProtKB-EC"/>
</dbReference>
<protein>
    <recommendedName>
        <fullName evidence="2">N-acetylmuramoyl-L-alanine amidase</fullName>
        <ecNumber evidence="2">3.5.1.28</ecNumber>
    </recommendedName>
</protein>
<dbReference type="InterPro" id="IPR002502">
    <property type="entry name" value="Amidase_domain"/>
</dbReference>
<comment type="catalytic activity">
    <reaction evidence="1">
        <text>Hydrolyzes the link between N-acetylmuramoyl residues and L-amino acid residues in certain cell-wall glycopeptides.</text>
        <dbReference type="EC" id="3.5.1.28"/>
    </reaction>
</comment>
<evidence type="ECO:0000256" key="1">
    <source>
        <dbReference type="ARBA" id="ARBA00001561"/>
    </source>
</evidence>
<dbReference type="Proteomes" id="UP000664144">
    <property type="component" value="Unassembled WGS sequence"/>
</dbReference>
<dbReference type="Gene3D" id="3.40.80.10">
    <property type="entry name" value="Peptidoglycan recognition protein-like"/>
    <property type="match status" value="1"/>
</dbReference>
<comment type="caution">
    <text evidence="8">The sequence shown here is derived from an EMBL/GenBank/DDBJ whole genome shotgun (WGS) entry which is preliminary data.</text>
</comment>
<proteinExistence type="predicted"/>
<dbReference type="InterPro" id="IPR038765">
    <property type="entry name" value="Papain-like_cys_pep_sf"/>
</dbReference>
<evidence type="ECO:0000256" key="3">
    <source>
        <dbReference type="ARBA" id="ARBA00022801"/>
    </source>
</evidence>
<evidence type="ECO:0000313" key="8">
    <source>
        <dbReference type="EMBL" id="MBO0360723.1"/>
    </source>
</evidence>
<dbReference type="SUPFAM" id="SSF55846">
    <property type="entry name" value="N-acetylmuramoyl-L-alanine amidase-like"/>
    <property type="match status" value="1"/>
</dbReference>
<dbReference type="GO" id="GO:0009253">
    <property type="term" value="P:peptidoglycan catabolic process"/>
    <property type="evidence" value="ECO:0007669"/>
    <property type="project" value="InterPro"/>
</dbReference>
<dbReference type="GO" id="GO:0071555">
    <property type="term" value="P:cell wall organization"/>
    <property type="evidence" value="ECO:0007669"/>
    <property type="project" value="UniProtKB-KW"/>
</dbReference>
<dbReference type="GO" id="GO:0008234">
    <property type="term" value="F:cysteine-type peptidase activity"/>
    <property type="evidence" value="ECO:0007669"/>
    <property type="project" value="InterPro"/>
</dbReference>
<dbReference type="Pfam" id="PF00112">
    <property type="entry name" value="Peptidase_C1"/>
    <property type="match status" value="1"/>
</dbReference>
<dbReference type="PANTHER" id="PTHR30417">
    <property type="entry name" value="N-ACETYLMURAMOYL-L-ALANINE AMIDASE AMID"/>
    <property type="match status" value="1"/>
</dbReference>
<accession>A0A939F062</accession>
<keyword evidence="4" id="KW-0749">Sporulation</keyword>
<feature type="domain" description="N-acetylmuramoyl-L-alanine amidase" evidence="7">
    <location>
        <begin position="569"/>
        <end position="710"/>
    </location>
</feature>
<keyword evidence="9" id="KW-1185">Reference proteome</keyword>
<dbReference type="EC" id="3.5.1.28" evidence="2"/>
<dbReference type="Pfam" id="PF01510">
    <property type="entry name" value="Amidase_2"/>
    <property type="match status" value="1"/>
</dbReference>
<reference evidence="8" key="1">
    <citation type="submission" date="2021-03" db="EMBL/GenBank/DDBJ databases">
        <authorList>
            <person name="Kim M.K."/>
        </authorList>
    </citation>
    <scope>NUCLEOTIDE SEQUENCE</scope>
    <source>
        <strain evidence="8">BT186</strain>
    </source>
</reference>
<keyword evidence="3" id="KW-0378">Hydrolase</keyword>
<gene>
    <name evidence="8" type="ORF">J0X19_22370</name>
</gene>
<dbReference type="GO" id="GO:0030420">
    <property type="term" value="P:establishment of competence for transformation"/>
    <property type="evidence" value="ECO:0007669"/>
    <property type="project" value="UniProtKB-KW"/>
</dbReference>
<dbReference type="EMBL" id="JAFLQZ010000022">
    <property type="protein sequence ID" value="MBO0360723.1"/>
    <property type="molecule type" value="Genomic_DNA"/>
</dbReference>
<dbReference type="Gene3D" id="3.90.70.10">
    <property type="entry name" value="Cysteine proteinases"/>
    <property type="match status" value="1"/>
</dbReference>
<evidence type="ECO:0000256" key="6">
    <source>
        <dbReference type="ARBA" id="ARBA00023316"/>
    </source>
</evidence>
<keyword evidence="6" id="KW-0961">Cell wall biogenesis/degradation</keyword>
<dbReference type="GO" id="GO:0006508">
    <property type="term" value="P:proteolysis"/>
    <property type="evidence" value="ECO:0007669"/>
    <property type="project" value="InterPro"/>
</dbReference>
<sequence length="1468" mass="162224">MNKALPPLPEDASVAYATLHIHLPSPFTSVQVFNARFERQAPAHNIEPDIAEYKVPIGVYAVHFVVGDVVEQKLVSVFEPGATQDLYLLDPVKFTAIAPVAHTFKYNDKHAEFVKALSFSKPKSLFNTASDAQLLLYVRELPETGIQIETLFAKVSLLSVTGELLLNLEEAANNDLVNRQAGIHLALAPGYYRIRTEDADVFEIGLYLPAQWQTQVFFSHRSLSQPASNKQSPITMLRLDLARASIHLVQRGTGFDPTNKATIYTEAALRALESGKVISDKLYERYAFEFPEYPMFGIYLAHLHLRDQTNNFPLVRRVLNNLREQLGSFPDVVAIAAAIATRTQAEGDLAIVQKLGPVTFPPLLAYSWEELLRFSFHQPHIVGDQSILDQFAPYTTLSYPILVFNKLVTESFQKEKTLNDAYDETGLIPLRALESDLKNLAGFLDILIKAISTPSGKSGYRNNGSSFEIISSVWSDVEARILNWLQFDLDRAKKLREALQQKEQHRESTVSHSIGEAVALALGIPWTRIADAIVHAAKISTEHMSSHASAYSTSALSERLNLKTDFIATGARNRSGRPITPTFITIHNTANASRGANALMHARYLKGSEAQQRLVSWHFTVDDSQCMQHLPLHECGMHAGTSLGNTQSIGIEICENVGIDQPAANQRAALLTAALLRRLNLNVSHVVPHQHWSGKKCPHLLLDAQGTIKGFLALVKAELATLPATVGLPTDTPSVPADSDRTPAMATAPAPTDQLFALDTEGTTLDTVRAVDRIEVAATRRGKASGKTYVLDARPDTLDFRDTLFVPTLREVPATRPLADYQKLAKKYGVPVLDQGKEGACTGFALATVANYLLGQRVQPCQPVSARMLYDMARRYDEWEGDAYEGSSARGAIKGWHKHGVCAEQEWPSQGPNVHRLTGDLAQAAGRCPLGAYFRVNHKDLVSMHNALAEVGVLYATSIVHDGWQRVDAEGRIKMGDTRLGGHAFALVGYDEQGFWLQNSWGADWGHHGFAHLSYDDWLAHGTDVWVVRLGVPVQLRTSQGIAAARWGGSGSVKANAYSFADLRPHVLSIGNDGALRPTGTFGNDEEDVRQLLLEEFPKITKTWKRKRLLIYAHGGLVGEDEALQRVAEYRAELLKHEVYPLAIIWRSDFWTTITNVLQDAQRRRRPEGMLDGALDFVLDRLDDFLEPVARHAGGRVLWQEMKENARQATESPQGGLRLVLGYLMDLLHQVGEDVELHLIGHSAGSIVLAPFTQLLTTVGRVPSGPMAGQRGFGRQITSCTLWAPAITTELFLQTYAPAIRAASIERATLFALHDTVEQDDHCAHVYHKSLLYLVSNAFEEPAVRQPFRHDRATPLVGMAKFVLADSAFADPDVVKLIKNQHLELVLAPNIDGRLPVTQQSGSRHHGDFDDDELTVKATLARILGPGQEQHALQEESAERHMFRSNAKALQQVRQDLLASGRSTKRGG</sequence>
<dbReference type="GO" id="GO:0009254">
    <property type="term" value="P:peptidoglycan turnover"/>
    <property type="evidence" value="ECO:0007669"/>
    <property type="project" value="TreeGrafter"/>
</dbReference>
<organism evidence="8 9">
    <name type="scientific">Hymenobacter telluris</name>
    <dbReference type="NCBI Taxonomy" id="2816474"/>
    <lineage>
        <taxon>Bacteria</taxon>
        <taxon>Pseudomonadati</taxon>
        <taxon>Bacteroidota</taxon>
        <taxon>Cytophagia</taxon>
        <taxon>Cytophagales</taxon>
        <taxon>Hymenobacteraceae</taxon>
        <taxon>Hymenobacter</taxon>
    </lineage>
</organism>
<evidence type="ECO:0000256" key="5">
    <source>
        <dbReference type="ARBA" id="ARBA00023287"/>
    </source>
</evidence>
<dbReference type="InterPro" id="IPR036505">
    <property type="entry name" value="Amidase/PGRP_sf"/>
</dbReference>
<keyword evidence="5" id="KW-0178">Competence</keyword>
<dbReference type="InterPro" id="IPR000668">
    <property type="entry name" value="Peptidase_C1A_C"/>
</dbReference>
<dbReference type="GO" id="GO:0030435">
    <property type="term" value="P:sporulation resulting in formation of a cellular spore"/>
    <property type="evidence" value="ECO:0007669"/>
    <property type="project" value="UniProtKB-KW"/>
</dbReference>
<evidence type="ECO:0000256" key="2">
    <source>
        <dbReference type="ARBA" id="ARBA00011901"/>
    </source>
</evidence>
<dbReference type="SUPFAM" id="SSF54001">
    <property type="entry name" value="Cysteine proteinases"/>
    <property type="match status" value="1"/>
</dbReference>
<dbReference type="PANTHER" id="PTHR30417:SF11">
    <property type="entry name" value="N-ACETYLMURAMOYL-L-ALANINE AMIDASE XLYA"/>
    <property type="match status" value="1"/>
</dbReference>
<dbReference type="SMART" id="SM00644">
    <property type="entry name" value="Ami_2"/>
    <property type="match status" value="1"/>
</dbReference>
<evidence type="ECO:0000313" key="9">
    <source>
        <dbReference type="Proteomes" id="UP000664144"/>
    </source>
</evidence>
<dbReference type="RefSeq" id="WP_206986634.1">
    <property type="nucleotide sequence ID" value="NZ_JAFLQZ010000022.1"/>
</dbReference>
<dbReference type="InterPro" id="IPR051206">
    <property type="entry name" value="NAMLAA_amidase_2"/>
</dbReference>
<evidence type="ECO:0000256" key="4">
    <source>
        <dbReference type="ARBA" id="ARBA00022969"/>
    </source>
</evidence>
<dbReference type="CDD" id="cd06583">
    <property type="entry name" value="PGRP"/>
    <property type="match status" value="1"/>
</dbReference>